<gene>
    <name evidence="1" type="ORF">BCM02_11238</name>
</gene>
<evidence type="ECO:0000313" key="1">
    <source>
        <dbReference type="EMBL" id="TYP70060.1"/>
    </source>
</evidence>
<organism evidence="1 2">
    <name type="scientific">Paenibacillus methanolicus</name>
    <dbReference type="NCBI Taxonomy" id="582686"/>
    <lineage>
        <taxon>Bacteria</taxon>
        <taxon>Bacillati</taxon>
        <taxon>Bacillota</taxon>
        <taxon>Bacilli</taxon>
        <taxon>Bacillales</taxon>
        <taxon>Paenibacillaceae</taxon>
        <taxon>Paenibacillus</taxon>
    </lineage>
</organism>
<dbReference type="Proteomes" id="UP000323257">
    <property type="component" value="Unassembled WGS sequence"/>
</dbReference>
<accession>A0A5S5BV62</accession>
<dbReference type="OrthoDB" id="2613420at2"/>
<comment type="caution">
    <text evidence="1">The sequence shown here is derived from an EMBL/GenBank/DDBJ whole genome shotgun (WGS) entry which is preliminary data.</text>
</comment>
<name>A0A5S5BV62_9BACL</name>
<evidence type="ECO:0000313" key="2">
    <source>
        <dbReference type="Proteomes" id="UP000323257"/>
    </source>
</evidence>
<proteinExistence type="predicted"/>
<protein>
    <submittedName>
        <fullName evidence="1">Uncharacterized protein</fullName>
    </submittedName>
</protein>
<dbReference type="Pfam" id="PF25846">
    <property type="entry name" value="YmzB"/>
    <property type="match status" value="1"/>
</dbReference>
<reference evidence="1 2" key="1">
    <citation type="submission" date="2019-07" db="EMBL/GenBank/DDBJ databases">
        <title>Genomic Encyclopedia of Type Strains, Phase III (KMG-III): the genomes of soil and plant-associated and newly described type strains.</title>
        <authorList>
            <person name="Whitman W."/>
        </authorList>
    </citation>
    <scope>NUCLEOTIDE SEQUENCE [LARGE SCALE GENOMIC DNA]</scope>
    <source>
        <strain evidence="1 2">BL24</strain>
    </source>
</reference>
<dbReference type="InterPro" id="IPR058926">
    <property type="entry name" value="YmzB-like"/>
</dbReference>
<keyword evidence="2" id="KW-1185">Reference proteome</keyword>
<dbReference type="AlphaFoldDB" id="A0A5S5BV62"/>
<dbReference type="EMBL" id="VNHS01000012">
    <property type="protein sequence ID" value="TYP70060.1"/>
    <property type="molecule type" value="Genomic_DNA"/>
</dbReference>
<dbReference type="RefSeq" id="WP_148932423.1">
    <property type="nucleotide sequence ID" value="NZ_VNHS01000012.1"/>
</dbReference>
<sequence>MSSIDTLSDWLEDHKSKPLLIQKEEQGDLDRVMIQLTGVDYRPQQEGGDEYTNGSSLVLRGEGVVLTDAEQTPLPGGVFEIPLEGLKKVETDGPRALLQTERGVYHIMENP</sequence>